<evidence type="ECO:0000256" key="5">
    <source>
        <dbReference type="ARBA" id="ARBA00049117"/>
    </source>
</evidence>
<keyword evidence="6" id="KW-1133">Transmembrane helix</keyword>
<evidence type="ECO:0000256" key="2">
    <source>
        <dbReference type="ARBA" id="ARBA00022801"/>
    </source>
</evidence>
<keyword evidence="2" id="KW-0378">Hydrolase</keyword>
<dbReference type="Pfam" id="PF07683">
    <property type="entry name" value="CobW_C"/>
    <property type="match status" value="1"/>
</dbReference>
<comment type="catalytic activity">
    <reaction evidence="5">
        <text>GTP + H2O = GDP + phosphate + H(+)</text>
        <dbReference type="Rhea" id="RHEA:19669"/>
        <dbReference type="ChEBI" id="CHEBI:15377"/>
        <dbReference type="ChEBI" id="CHEBI:15378"/>
        <dbReference type="ChEBI" id="CHEBI:37565"/>
        <dbReference type="ChEBI" id="CHEBI:43474"/>
        <dbReference type="ChEBI" id="CHEBI:58189"/>
    </reaction>
    <physiologicalReaction direction="left-to-right" evidence="5">
        <dbReference type="Rhea" id="RHEA:19670"/>
    </physiologicalReaction>
</comment>
<dbReference type="InterPro" id="IPR051316">
    <property type="entry name" value="Zinc-reg_GTPase_activator"/>
</dbReference>
<comment type="caution">
    <text evidence="8">The sequence shown here is derived from an EMBL/GenBank/DDBJ whole genome shotgun (WGS) entry which is preliminary data.</text>
</comment>
<evidence type="ECO:0000259" key="7">
    <source>
        <dbReference type="SMART" id="SM00833"/>
    </source>
</evidence>
<organism evidence="8 9">
    <name type="scientific">Pythium oligandrum</name>
    <name type="common">Mycoparasitic fungus</name>
    <dbReference type="NCBI Taxonomy" id="41045"/>
    <lineage>
        <taxon>Eukaryota</taxon>
        <taxon>Sar</taxon>
        <taxon>Stramenopiles</taxon>
        <taxon>Oomycota</taxon>
        <taxon>Peronosporomycetes</taxon>
        <taxon>Pythiales</taxon>
        <taxon>Pythiaceae</taxon>
        <taxon>Pythium</taxon>
    </lineage>
</organism>
<keyword evidence="6" id="KW-0812">Transmembrane</keyword>
<dbReference type="Proteomes" id="UP000794436">
    <property type="component" value="Unassembled WGS sequence"/>
</dbReference>
<dbReference type="InterPro" id="IPR027417">
    <property type="entry name" value="P-loop_NTPase"/>
</dbReference>
<evidence type="ECO:0000256" key="4">
    <source>
        <dbReference type="ARBA" id="ARBA00034320"/>
    </source>
</evidence>
<evidence type="ECO:0000313" key="9">
    <source>
        <dbReference type="Proteomes" id="UP000794436"/>
    </source>
</evidence>
<feature type="domain" description="CobW C-terminal" evidence="7">
    <location>
        <begin position="317"/>
        <end position="412"/>
    </location>
</feature>
<dbReference type="SUPFAM" id="SSF90002">
    <property type="entry name" value="Hypothetical protein YjiA, C-terminal domain"/>
    <property type="match status" value="1"/>
</dbReference>
<dbReference type="InterPro" id="IPR036627">
    <property type="entry name" value="CobW-likC_sf"/>
</dbReference>
<name>A0A8K1FS08_PYTOL</name>
<reference evidence="8" key="1">
    <citation type="submission" date="2019-03" db="EMBL/GenBank/DDBJ databases">
        <title>Long read genome sequence of the mycoparasitic Pythium oligandrum ATCC 38472 isolated from sugarbeet rhizosphere.</title>
        <authorList>
            <person name="Gaulin E."/>
        </authorList>
    </citation>
    <scope>NUCLEOTIDE SEQUENCE</scope>
    <source>
        <strain evidence="8">ATCC 38472_TT</strain>
    </source>
</reference>
<keyword evidence="3" id="KW-0143">Chaperone</keyword>
<accession>A0A8K1FS08</accession>
<comment type="similarity">
    <text evidence="4">Belongs to the SIMIBI class G3E GTPase family. ZNG1 subfamily.</text>
</comment>
<sequence length="434" mass="47708">MTVETMAKRSSSSHTWALLIVIACLLVVSFVVANVIAFCLQLRRAQRIQSKTAKLAKSETHVRHGSNEKAQTKLPSIPVTILTGFLGAGKTTLLNRILQTPTLPYKIMVLENEIGTISIDHSLLKPGTSNDALAKDGIYVLQNGCMCCTARGTKGSTSTELERILDYLLRIVNEEGFDYLLVETTGLADPGPIIETFLQLRASRFRLDAIVTMVDTQAVQRFYSSSNNTFNFPVELQRQLLYADVVALNKVDLVTPAEVELVQNGLVSYTNGATVLKCVRAELELSQIVGINTFDAVKFRDNGNQSKLQQGEHTEGVQTMHIDVEADVDVARFTEWLNGVTSVYARAHILRIKGVLSLAGSAHRCIVQCVLDTYTIAPSTPWLSDEPRTSRLVIIGKNLKKAQLHQGFLDCVVASVDESDAEQSSDTGSRKKRV</sequence>
<dbReference type="GO" id="GO:0016787">
    <property type="term" value="F:hydrolase activity"/>
    <property type="evidence" value="ECO:0007669"/>
    <property type="project" value="UniProtKB-KW"/>
</dbReference>
<dbReference type="GO" id="GO:0005737">
    <property type="term" value="C:cytoplasm"/>
    <property type="evidence" value="ECO:0007669"/>
    <property type="project" value="TreeGrafter"/>
</dbReference>
<keyword evidence="6" id="KW-0472">Membrane</keyword>
<dbReference type="PANTHER" id="PTHR13748">
    <property type="entry name" value="COBW-RELATED"/>
    <property type="match status" value="1"/>
</dbReference>
<dbReference type="InterPro" id="IPR011629">
    <property type="entry name" value="CobW-like_C"/>
</dbReference>
<dbReference type="SMART" id="SM00833">
    <property type="entry name" value="CobW_C"/>
    <property type="match status" value="1"/>
</dbReference>
<evidence type="ECO:0000256" key="3">
    <source>
        <dbReference type="ARBA" id="ARBA00023186"/>
    </source>
</evidence>
<dbReference type="SUPFAM" id="SSF52540">
    <property type="entry name" value="P-loop containing nucleoside triphosphate hydrolases"/>
    <property type="match status" value="1"/>
</dbReference>
<dbReference type="InterPro" id="IPR003495">
    <property type="entry name" value="CobW/HypB/UreG_nucleotide-bd"/>
</dbReference>
<gene>
    <name evidence="8" type="ORF">Poli38472_007770</name>
</gene>
<dbReference type="EMBL" id="SPLM01000003">
    <property type="protein sequence ID" value="TMW68098.1"/>
    <property type="molecule type" value="Genomic_DNA"/>
</dbReference>
<dbReference type="Gene3D" id="3.30.1220.10">
    <property type="entry name" value="CobW-like, C-terminal domain"/>
    <property type="match status" value="1"/>
</dbReference>
<feature type="transmembrane region" description="Helical" evidence="6">
    <location>
        <begin position="16"/>
        <end position="40"/>
    </location>
</feature>
<dbReference type="PANTHER" id="PTHR13748:SF62">
    <property type="entry name" value="COBW DOMAIN-CONTAINING PROTEIN"/>
    <property type="match status" value="1"/>
</dbReference>
<protein>
    <recommendedName>
        <fullName evidence="7">CobW C-terminal domain-containing protein</fullName>
    </recommendedName>
</protein>
<proteinExistence type="inferred from homology"/>
<evidence type="ECO:0000256" key="1">
    <source>
        <dbReference type="ARBA" id="ARBA00022741"/>
    </source>
</evidence>
<evidence type="ECO:0000256" key="6">
    <source>
        <dbReference type="SAM" id="Phobius"/>
    </source>
</evidence>
<dbReference type="Gene3D" id="3.40.50.300">
    <property type="entry name" value="P-loop containing nucleotide triphosphate hydrolases"/>
    <property type="match status" value="1"/>
</dbReference>
<dbReference type="CDD" id="cd03112">
    <property type="entry name" value="CobW-like"/>
    <property type="match status" value="1"/>
</dbReference>
<dbReference type="GO" id="GO:0000166">
    <property type="term" value="F:nucleotide binding"/>
    <property type="evidence" value="ECO:0007669"/>
    <property type="project" value="UniProtKB-KW"/>
</dbReference>
<evidence type="ECO:0000313" key="8">
    <source>
        <dbReference type="EMBL" id="TMW68098.1"/>
    </source>
</evidence>
<keyword evidence="1" id="KW-0547">Nucleotide-binding</keyword>
<dbReference type="OrthoDB" id="258627at2759"/>
<dbReference type="AlphaFoldDB" id="A0A8K1FS08"/>
<keyword evidence="9" id="KW-1185">Reference proteome</keyword>
<dbReference type="Pfam" id="PF02492">
    <property type="entry name" value="cobW"/>
    <property type="match status" value="1"/>
</dbReference>